<reference evidence="2" key="1">
    <citation type="submission" date="2021-02" db="EMBL/GenBank/DDBJ databases">
        <authorList>
            <person name="Nowell W R."/>
        </authorList>
    </citation>
    <scope>NUCLEOTIDE SEQUENCE</scope>
</reference>
<accession>A0A814R4K0</accession>
<dbReference type="OrthoDB" id="6133115at2759"/>
<organism evidence="2 5">
    <name type="scientific">Didymodactylos carnosus</name>
    <dbReference type="NCBI Taxonomy" id="1234261"/>
    <lineage>
        <taxon>Eukaryota</taxon>
        <taxon>Metazoa</taxon>
        <taxon>Spiralia</taxon>
        <taxon>Gnathifera</taxon>
        <taxon>Rotifera</taxon>
        <taxon>Eurotatoria</taxon>
        <taxon>Bdelloidea</taxon>
        <taxon>Philodinida</taxon>
        <taxon>Philodinidae</taxon>
        <taxon>Didymodactylos</taxon>
    </lineage>
</organism>
<evidence type="ECO:0000313" key="4">
    <source>
        <dbReference type="EMBL" id="CAF3892437.1"/>
    </source>
</evidence>
<name>A0A814R4K0_9BILA</name>
<dbReference type="Proteomes" id="UP000663829">
    <property type="component" value="Unassembled WGS sequence"/>
</dbReference>
<dbReference type="EMBL" id="CAJOBA010003229">
    <property type="protein sequence ID" value="CAF3674955.1"/>
    <property type="molecule type" value="Genomic_DNA"/>
</dbReference>
<comment type="caution">
    <text evidence="2">The sequence shown here is derived from an EMBL/GenBank/DDBJ whole genome shotgun (WGS) entry which is preliminary data.</text>
</comment>
<sequence length="561" mass="65037">MKVRMATGKAMMVQMESPKLVKELGNYLADDRIRSEFFRNPVFCHSFKQCLNISVHIEVQEEGEQCDIRLVGEEEPVQLTRNKIKTLFEKLDRKIYNEGLITHWVDVPFAARVIQRSMESNRQFIVCEYDNDGNFVVYYFKTGPFKILESKLDKMITKGFLLDRISLPDKNTAKRLPREINDLLWKKANKVTLYSTEENEIQVFGPKLVVVQLKKQLEKLINKYQLKLFKINYLLTICLQELRDIEKEYADDCVDIINNIHNGEFLAPEYLKDQIEYRLGELILQFAAITYDYRAEICSTVVDREMVRLAATARRYHCRSEIEVQTFDKIFTIPKVTVDDNIEQSDVFYNSPLVFMKASVHNGSIEIHRGDLTAQKVNFIVVSSELLRDSVMKYTCDDRIQSEYLSAVDKIGEVNQLIETTAGNLSCGKILLLNRTPSFLVNDAQNYISECIQHITKDVKDSETKLSIAFEAPIKGDDVENKFIAETMINEAKRQLETTSAPLSILFVLSLDKQELYKHYSSKIQSLQTQQDGYAQFYYPTSSKDIWIYTRLDLTLLSQKD</sequence>
<dbReference type="EMBL" id="CAJNOQ010006254">
    <property type="protein sequence ID" value="CAF1128839.1"/>
    <property type="molecule type" value="Genomic_DNA"/>
</dbReference>
<evidence type="ECO:0000313" key="1">
    <source>
        <dbReference type="EMBL" id="CAF0893082.1"/>
    </source>
</evidence>
<dbReference type="AlphaFoldDB" id="A0A814R4K0"/>
<keyword evidence="5" id="KW-1185">Reference proteome</keyword>
<evidence type="ECO:0000313" key="2">
    <source>
        <dbReference type="EMBL" id="CAF1128839.1"/>
    </source>
</evidence>
<dbReference type="Proteomes" id="UP000682733">
    <property type="component" value="Unassembled WGS sequence"/>
</dbReference>
<dbReference type="EMBL" id="CAJOBC010006254">
    <property type="protein sequence ID" value="CAF3892437.1"/>
    <property type="molecule type" value="Genomic_DNA"/>
</dbReference>
<protein>
    <submittedName>
        <fullName evidence="2">Uncharacterized protein</fullName>
    </submittedName>
</protein>
<gene>
    <name evidence="2" type="ORF">GPM918_LOCUS20080</name>
    <name evidence="1" type="ORF">OVA965_LOCUS9229</name>
    <name evidence="4" type="ORF">SRO942_LOCUS20077</name>
    <name evidence="3" type="ORF">TMI583_LOCUS9225</name>
</gene>
<dbReference type="EMBL" id="CAJNOK010003228">
    <property type="protein sequence ID" value="CAF0893082.1"/>
    <property type="molecule type" value="Genomic_DNA"/>
</dbReference>
<dbReference type="Proteomes" id="UP000681722">
    <property type="component" value="Unassembled WGS sequence"/>
</dbReference>
<dbReference type="Proteomes" id="UP000677228">
    <property type="component" value="Unassembled WGS sequence"/>
</dbReference>
<dbReference type="Gene3D" id="3.40.220.10">
    <property type="entry name" value="Leucine Aminopeptidase, subunit E, domain 1"/>
    <property type="match status" value="1"/>
</dbReference>
<evidence type="ECO:0000313" key="3">
    <source>
        <dbReference type="EMBL" id="CAF3674955.1"/>
    </source>
</evidence>
<dbReference type="InterPro" id="IPR043472">
    <property type="entry name" value="Macro_dom-like"/>
</dbReference>
<dbReference type="SUPFAM" id="SSF52949">
    <property type="entry name" value="Macro domain-like"/>
    <property type="match status" value="1"/>
</dbReference>
<evidence type="ECO:0000313" key="5">
    <source>
        <dbReference type="Proteomes" id="UP000663829"/>
    </source>
</evidence>
<proteinExistence type="predicted"/>